<evidence type="ECO:0000256" key="2">
    <source>
        <dbReference type="ARBA" id="ARBA00022898"/>
    </source>
</evidence>
<dbReference type="AlphaFoldDB" id="A0A1I3MEH4"/>
<accession>A0A1I3MEH4</accession>
<protein>
    <submittedName>
        <fullName evidence="5">Diaminopimelate decarboxylase</fullName>
    </submittedName>
</protein>
<dbReference type="PANTHER" id="PTHR43727:SF2">
    <property type="entry name" value="GROUP IV DECARBOXYLASE"/>
    <property type="match status" value="1"/>
</dbReference>
<dbReference type="GO" id="GO:0008836">
    <property type="term" value="F:diaminopimelate decarboxylase activity"/>
    <property type="evidence" value="ECO:0007669"/>
    <property type="project" value="TreeGrafter"/>
</dbReference>
<evidence type="ECO:0000256" key="3">
    <source>
        <dbReference type="PIRSR" id="PIRSR600183-50"/>
    </source>
</evidence>
<feature type="domain" description="Orn/DAP/Arg decarboxylase 2 N-terminal" evidence="4">
    <location>
        <begin position="30"/>
        <end position="274"/>
    </location>
</feature>
<dbReference type="SUPFAM" id="SSF50621">
    <property type="entry name" value="Alanine racemase C-terminal domain-like"/>
    <property type="match status" value="1"/>
</dbReference>
<dbReference type="RefSeq" id="WP_245739735.1">
    <property type="nucleotide sequence ID" value="NZ_FORR01000003.1"/>
</dbReference>
<organism evidence="5 6">
    <name type="scientific">Thermoflavimicrobium dichotomicum</name>
    <dbReference type="NCBI Taxonomy" id="46223"/>
    <lineage>
        <taxon>Bacteria</taxon>
        <taxon>Bacillati</taxon>
        <taxon>Bacillota</taxon>
        <taxon>Bacilli</taxon>
        <taxon>Bacillales</taxon>
        <taxon>Thermoactinomycetaceae</taxon>
        <taxon>Thermoflavimicrobium</taxon>
    </lineage>
</organism>
<dbReference type="STRING" id="46223.SAMN05421852_10334"/>
<dbReference type="GO" id="GO:0009089">
    <property type="term" value="P:lysine biosynthetic process via diaminopimelate"/>
    <property type="evidence" value="ECO:0007669"/>
    <property type="project" value="TreeGrafter"/>
</dbReference>
<gene>
    <name evidence="5" type="ORF">SAMN05421852_10334</name>
</gene>
<feature type="modified residue" description="N6-(pyridoxal phosphate)lysine" evidence="3">
    <location>
        <position position="52"/>
    </location>
</feature>
<dbReference type="InterPro" id="IPR009006">
    <property type="entry name" value="Ala_racemase/Decarboxylase_C"/>
</dbReference>
<dbReference type="Gene3D" id="3.20.20.10">
    <property type="entry name" value="Alanine racemase"/>
    <property type="match status" value="1"/>
</dbReference>
<feature type="active site" description="Proton donor" evidence="3">
    <location>
        <position position="345"/>
    </location>
</feature>
<dbReference type="Gene3D" id="2.40.37.10">
    <property type="entry name" value="Lyase, Ornithine Decarboxylase, Chain A, domain 1"/>
    <property type="match status" value="1"/>
</dbReference>
<name>A0A1I3MEH4_9BACL</name>
<comment type="cofactor">
    <cofactor evidence="1 3">
        <name>pyridoxal 5'-phosphate</name>
        <dbReference type="ChEBI" id="CHEBI:597326"/>
    </cofactor>
</comment>
<dbReference type="InterPro" id="IPR002433">
    <property type="entry name" value="Orn_de-COase"/>
</dbReference>
<dbReference type="InterPro" id="IPR022657">
    <property type="entry name" value="De-COase2_CS"/>
</dbReference>
<sequence length="395" mass="44868">MLKIKNYILEQKLKNPKEPFCAYLYDCSALREHVIQVKRSLPDGCQLFYAVKANSQAKIIETLAPLVDGFEVASYGEIEKVRAIDSNIPLIFGGPAKTDAELRGAIEKKVRYIHVESLHELYRLHEIASSLEAKVSILLRVNLHSPLPSGQLQMAGKATQFGIDESQIPNVLEKLKEMSFLQLHGFHFHSMSNNLDEEAHVRFVSLCIEKAQQWAMDYDVPLSVVNVGGGIGVNYNEVDQQFHWSDFTNQLKQVLKEKEPCPGIYFECGRFLTAACGYYAVEVLDIKQNHGKWFAVVRGGSHHFRLPAAWKHSHPFAVLAIDHWSYPFPRMEISQVPATVAGELCTPNDVLAREVKVERLRLGDIFIFQYAGAYGWDISHHDFLSHPYPEMIFLE</sequence>
<dbReference type="PRINTS" id="PR01179">
    <property type="entry name" value="ODADCRBXLASE"/>
</dbReference>
<dbReference type="Proteomes" id="UP000199545">
    <property type="component" value="Unassembled WGS sequence"/>
</dbReference>
<dbReference type="InterPro" id="IPR000183">
    <property type="entry name" value="Orn/DAP/Arg_de-COase"/>
</dbReference>
<evidence type="ECO:0000256" key="1">
    <source>
        <dbReference type="ARBA" id="ARBA00001933"/>
    </source>
</evidence>
<evidence type="ECO:0000313" key="5">
    <source>
        <dbReference type="EMBL" id="SFI95383.1"/>
    </source>
</evidence>
<dbReference type="Pfam" id="PF02784">
    <property type="entry name" value="Orn_Arg_deC_N"/>
    <property type="match status" value="1"/>
</dbReference>
<proteinExistence type="predicted"/>
<keyword evidence="2 3" id="KW-0663">Pyridoxal phosphate</keyword>
<dbReference type="InterPro" id="IPR022644">
    <property type="entry name" value="De-COase2_N"/>
</dbReference>
<keyword evidence="6" id="KW-1185">Reference proteome</keyword>
<evidence type="ECO:0000313" key="6">
    <source>
        <dbReference type="Proteomes" id="UP000199545"/>
    </source>
</evidence>
<dbReference type="InterPro" id="IPR029066">
    <property type="entry name" value="PLP-binding_barrel"/>
</dbReference>
<dbReference type="SUPFAM" id="SSF51419">
    <property type="entry name" value="PLP-binding barrel"/>
    <property type="match status" value="1"/>
</dbReference>
<dbReference type="PANTHER" id="PTHR43727">
    <property type="entry name" value="DIAMINOPIMELATE DECARBOXYLASE"/>
    <property type="match status" value="1"/>
</dbReference>
<dbReference type="PROSITE" id="PS00879">
    <property type="entry name" value="ODR_DC_2_2"/>
    <property type="match status" value="1"/>
</dbReference>
<dbReference type="CDD" id="cd06843">
    <property type="entry name" value="PLPDE_III_PvsE_like"/>
    <property type="match status" value="1"/>
</dbReference>
<reference evidence="5 6" key="1">
    <citation type="submission" date="2016-10" db="EMBL/GenBank/DDBJ databases">
        <authorList>
            <person name="de Groot N.N."/>
        </authorList>
    </citation>
    <scope>NUCLEOTIDE SEQUENCE [LARGE SCALE GENOMIC DNA]</scope>
    <source>
        <strain evidence="5 6">DSM 44778</strain>
    </source>
</reference>
<evidence type="ECO:0000259" key="4">
    <source>
        <dbReference type="Pfam" id="PF02784"/>
    </source>
</evidence>
<dbReference type="EMBL" id="FORR01000003">
    <property type="protein sequence ID" value="SFI95383.1"/>
    <property type="molecule type" value="Genomic_DNA"/>
</dbReference>
<dbReference type="PRINTS" id="PR01182">
    <property type="entry name" value="ORNDCRBXLASE"/>
</dbReference>
<dbReference type="GO" id="GO:0006596">
    <property type="term" value="P:polyamine biosynthetic process"/>
    <property type="evidence" value="ECO:0007669"/>
    <property type="project" value="InterPro"/>
</dbReference>